<dbReference type="PROSITE" id="PS00678">
    <property type="entry name" value="WD_REPEATS_1"/>
    <property type="match status" value="1"/>
</dbReference>
<keyword evidence="3 7" id="KW-0853">WD repeat</keyword>
<dbReference type="PANTHER" id="PTHR14344">
    <property type="entry name" value="WD REPEAT PROTEIN"/>
    <property type="match status" value="1"/>
</dbReference>
<sequence>MRSKAYVGPVTSLAFLGDNLLAGHGPHLKVFSPTGSEFTLQWRKRIFKRERIQGIHLGPAHVPDGGPEAAESHVLLWGGKRFQIIPRSDLLNPHLGVDCEDEIPAPDWILQAIFLHSDGETAEVAIITAHNTVIKYRHDLSTSLPRRFRVYPSPERCLLYSAYITLDPTAPASNTLIALAGTIFGEVLLWGLEISNSKIEKTSLAARYLSHEGSVFGVSISPELAYAASCSDDRTIRLWDITGHAGDLTRDCLEVREPLAVGWGHQARIWGVRFLESSGSNVKLISYSEDLTAKIWSWDRTTKSLVCVQTFKSLHSASGKNIWSLAVNSPGDLSVTGGADSGIASWRIDGTTDNNRTGQRTPEEMPIKTTITESVFDLADVFPQTSVPAGKKPTKEEPLKYVALGDHSFLLTTSSGWLRYCDLSKPAEGLWKDIGYWPQTRNSAAFGAGKFYVDGVCKYIVGLADNEGKFLFLQCNENGLEPTPTDPASQDWVRMCTGRPSGIFFAGNSGDGSRDVYAAVTTFRADEPVSLLHLTISEQKPVIHKTWSLEQPATFPFTTILVFRLHRRRICLAGSRHAAFAIYDIPDESDQDIFCPVQIWRHIHDDDSVTSLSTYQQFVPPSDANTEQAIHIPIVSTGRSGACKFHKLSIDSTYTIYTLSEMNVVYPAAVPRVENCYNLHSQADNKAHEILSGFRGRDFVLWNQTLGIEAASLDCEGGNRSWDFSFSNSINEDSGLFVFSKSKKCHAVRFTDVTHNPLIQVPFHGRELKALAVSPATPDPSSKSFWRIVATGAEDTTIRFSYIHPETDELVPLITRKTHTTGIQDLVWSSCGGWLFSSGSIEEVYCWKVNRNIQISTVANTEPDTLSSNSVGVVLEAMCSVSTTSLPDLRVCGLDVVTVYGPNGHLGFLVGMVRSDSSIKIDFYNILAKRFIPLAEGVYKTSCLLQVHFRIIASGAVVMFTAGTDGHITVWDVTATLSARGIVVASGTLYAEETMALAVATAPVKFQSEQRLLCQQLHQNSVKMLTVVEIADGDLVVLTGGDDTAVCVSRLKISSTQGHGLGVEMTSKLVERAHASAVTTITVLSAAEDSLQFISAGVDQQVKRWEAGLVDDMKDASIDVVDDIYVAVPDVASTALLAKRDGKARRLLVGGVGVEILEL</sequence>
<comment type="subcellular location">
    <subcellularLocation>
        <location evidence="1">Cytoplasm</location>
    </subcellularLocation>
</comment>
<dbReference type="Gene3D" id="2.130.10.10">
    <property type="entry name" value="YVTN repeat-like/Quinoprotein amine dehydrogenase"/>
    <property type="match status" value="3"/>
</dbReference>
<dbReference type="SUPFAM" id="SSF50978">
    <property type="entry name" value="WD40 repeat-like"/>
    <property type="match status" value="1"/>
</dbReference>
<dbReference type="InterPro" id="IPR001680">
    <property type="entry name" value="WD40_rpt"/>
</dbReference>
<evidence type="ECO:0000256" key="6">
    <source>
        <dbReference type="ARBA" id="ARBA00038255"/>
    </source>
</evidence>
<dbReference type="SMART" id="SM00320">
    <property type="entry name" value="WD40"/>
    <property type="match status" value="7"/>
</dbReference>
<dbReference type="PROSITE" id="PS50082">
    <property type="entry name" value="WD_REPEATS_2"/>
    <property type="match status" value="1"/>
</dbReference>
<evidence type="ECO:0000256" key="3">
    <source>
        <dbReference type="ARBA" id="ARBA00022574"/>
    </source>
</evidence>
<accession>A0AAV9UT06</accession>
<comment type="caution">
    <text evidence="8">The sequence shown here is derived from an EMBL/GenBank/DDBJ whole genome shotgun (WGS) entry which is preliminary data.</text>
</comment>
<evidence type="ECO:0000256" key="5">
    <source>
        <dbReference type="ARBA" id="ARBA00022737"/>
    </source>
</evidence>
<reference evidence="8 9" key="1">
    <citation type="submission" date="2019-10" db="EMBL/GenBank/DDBJ databases">
        <authorList>
            <person name="Palmer J.M."/>
        </authorList>
    </citation>
    <scope>NUCLEOTIDE SEQUENCE [LARGE SCALE GENOMIC DNA]</scope>
    <source>
        <strain evidence="8 9">TWF696</strain>
    </source>
</reference>
<evidence type="ECO:0000313" key="9">
    <source>
        <dbReference type="Proteomes" id="UP001375240"/>
    </source>
</evidence>
<dbReference type="Pfam" id="PF00400">
    <property type="entry name" value="WD40"/>
    <property type="match status" value="1"/>
</dbReference>
<organism evidence="8 9">
    <name type="scientific">Orbilia brochopaga</name>
    <dbReference type="NCBI Taxonomy" id="3140254"/>
    <lineage>
        <taxon>Eukaryota</taxon>
        <taxon>Fungi</taxon>
        <taxon>Dikarya</taxon>
        <taxon>Ascomycota</taxon>
        <taxon>Pezizomycotina</taxon>
        <taxon>Orbiliomycetes</taxon>
        <taxon>Orbiliales</taxon>
        <taxon>Orbiliaceae</taxon>
        <taxon>Orbilia</taxon>
    </lineage>
</organism>
<dbReference type="InterPro" id="IPR015943">
    <property type="entry name" value="WD40/YVTN_repeat-like_dom_sf"/>
</dbReference>
<name>A0AAV9UT06_9PEZI</name>
<dbReference type="PROSITE" id="PS50294">
    <property type="entry name" value="WD_REPEATS_REGION"/>
    <property type="match status" value="1"/>
</dbReference>
<dbReference type="Proteomes" id="UP001375240">
    <property type="component" value="Unassembled WGS sequence"/>
</dbReference>
<dbReference type="InterPro" id="IPR051973">
    <property type="entry name" value="tRNA_Anticodon_Mtase-Reg"/>
</dbReference>
<keyword evidence="2" id="KW-0963">Cytoplasm</keyword>
<protein>
    <submittedName>
        <fullName evidence="8">Uncharacterized protein</fullName>
    </submittedName>
</protein>
<evidence type="ECO:0000313" key="8">
    <source>
        <dbReference type="EMBL" id="KAK6347244.1"/>
    </source>
</evidence>
<keyword evidence="5" id="KW-0677">Repeat</keyword>
<dbReference type="InterPro" id="IPR019775">
    <property type="entry name" value="WD40_repeat_CS"/>
</dbReference>
<dbReference type="EMBL" id="JAVHNQ010000005">
    <property type="protein sequence ID" value="KAK6347244.1"/>
    <property type="molecule type" value="Genomic_DNA"/>
</dbReference>
<keyword evidence="9" id="KW-1185">Reference proteome</keyword>
<evidence type="ECO:0000256" key="7">
    <source>
        <dbReference type="PROSITE-ProRule" id="PRU00221"/>
    </source>
</evidence>
<evidence type="ECO:0000256" key="4">
    <source>
        <dbReference type="ARBA" id="ARBA00022694"/>
    </source>
</evidence>
<keyword evidence="4" id="KW-0819">tRNA processing</keyword>
<proteinExistence type="inferred from homology"/>
<evidence type="ECO:0000256" key="1">
    <source>
        <dbReference type="ARBA" id="ARBA00004496"/>
    </source>
</evidence>
<dbReference type="InterPro" id="IPR036322">
    <property type="entry name" value="WD40_repeat_dom_sf"/>
</dbReference>
<dbReference type="PANTHER" id="PTHR14344:SF3">
    <property type="entry name" value="WD REPEAT-CONTAINING PROTEIN 6"/>
    <property type="match status" value="1"/>
</dbReference>
<evidence type="ECO:0000256" key="2">
    <source>
        <dbReference type="ARBA" id="ARBA00022490"/>
    </source>
</evidence>
<dbReference type="AlphaFoldDB" id="A0AAV9UT06"/>
<gene>
    <name evidence="8" type="ORF">TWF696_007316</name>
</gene>
<comment type="similarity">
    <text evidence="6">Belongs to the WD repeat WDR6 family.</text>
</comment>
<dbReference type="GO" id="GO:0030488">
    <property type="term" value="P:tRNA methylation"/>
    <property type="evidence" value="ECO:0007669"/>
    <property type="project" value="TreeGrafter"/>
</dbReference>
<feature type="repeat" description="WD" evidence="7">
    <location>
        <begin position="208"/>
        <end position="241"/>
    </location>
</feature>
<dbReference type="GO" id="GO:0005737">
    <property type="term" value="C:cytoplasm"/>
    <property type="evidence" value="ECO:0007669"/>
    <property type="project" value="UniProtKB-SubCell"/>
</dbReference>